<dbReference type="InterPro" id="IPR050921">
    <property type="entry name" value="T4SS_GSP_E_ATPase"/>
</dbReference>
<reference evidence="3 4" key="1">
    <citation type="submission" date="2016-10" db="EMBL/GenBank/DDBJ databases">
        <authorList>
            <person name="de Groot N.N."/>
        </authorList>
    </citation>
    <scope>NUCLEOTIDE SEQUENCE [LARGE SCALE GENOMIC DNA]</scope>
    <source>
        <strain evidence="3 4">ATCC 35958</strain>
    </source>
</reference>
<keyword evidence="4" id="KW-1185">Reference proteome</keyword>
<dbReference type="InterPro" id="IPR027417">
    <property type="entry name" value="P-loop_NTPase"/>
</dbReference>
<proteinExistence type="inferred from homology"/>
<dbReference type="EMBL" id="FOGD01000007">
    <property type="protein sequence ID" value="SER34722.1"/>
    <property type="molecule type" value="Genomic_DNA"/>
</dbReference>
<feature type="domain" description="Bacterial type II secretion system protein E" evidence="2">
    <location>
        <begin position="121"/>
        <end position="301"/>
    </location>
</feature>
<dbReference type="PANTHER" id="PTHR30486:SF6">
    <property type="entry name" value="TYPE IV PILUS RETRACTATION ATPASE PILT"/>
    <property type="match status" value="1"/>
</dbReference>
<dbReference type="STRING" id="180197.SAMN02982919_02201"/>
<organism evidence="3 4">
    <name type="scientific">Giesbergeria anulus</name>
    <dbReference type="NCBI Taxonomy" id="180197"/>
    <lineage>
        <taxon>Bacteria</taxon>
        <taxon>Pseudomonadati</taxon>
        <taxon>Pseudomonadota</taxon>
        <taxon>Betaproteobacteria</taxon>
        <taxon>Burkholderiales</taxon>
        <taxon>Comamonadaceae</taxon>
        <taxon>Giesbergeria</taxon>
    </lineage>
</organism>
<protein>
    <submittedName>
        <fullName evidence="3">Pilus assembly protein, ATPase of CpaF family</fullName>
    </submittedName>
</protein>
<dbReference type="PANTHER" id="PTHR30486">
    <property type="entry name" value="TWITCHING MOTILITY PROTEIN PILT"/>
    <property type="match status" value="1"/>
</dbReference>
<accession>A0A1H9NFN0</accession>
<comment type="similarity">
    <text evidence="1">Belongs to the GSP E family.</text>
</comment>
<evidence type="ECO:0000256" key="1">
    <source>
        <dbReference type="ARBA" id="ARBA00006611"/>
    </source>
</evidence>
<dbReference type="Proteomes" id="UP000199766">
    <property type="component" value="Unassembled WGS sequence"/>
</dbReference>
<evidence type="ECO:0000313" key="4">
    <source>
        <dbReference type="Proteomes" id="UP000199766"/>
    </source>
</evidence>
<evidence type="ECO:0000259" key="2">
    <source>
        <dbReference type="Pfam" id="PF00437"/>
    </source>
</evidence>
<dbReference type="Pfam" id="PF00437">
    <property type="entry name" value="T2SSE"/>
    <property type="match status" value="1"/>
</dbReference>
<dbReference type="GO" id="GO:0016887">
    <property type="term" value="F:ATP hydrolysis activity"/>
    <property type="evidence" value="ECO:0007669"/>
    <property type="project" value="InterPro"/>
</dbReference>
<dbReference type="Gene3D" id="3.30.450.90">
    <property type="match status" value="1"/>
</dbReference>
<gene>
    <name evidence="3" type="ORF">SAMN02982919_02201</name>
</gene>
<dbReference type="SUPFAM" id="SSF52540">
    <property type="entry name" value="P-loop containing nucleoside triphosphate hydrolases"/>
    <property type="match status" value="1"/>
</dbReference>
<dbReference type="InterPro" id="IPR001482">
    <property type="entry name" value="T2SS/T4SS_dom"/>
</dbReference>
<dbReference type="AlphaFoldDB" id="A0A1H9NFN0"/>
<dbReference type="Gene3D" id="3.40.50.300">
    <property type="entry name" value="P-loop containing nucleotide triphosphate hydrolases"/>
    <property type="match status" value="1"/>
</dbReference>
<evidence type="ECO:0000313" key="3">
    <source>
        <dbReference type="EMBL" id="SER34722.1"/>
    </source>
</evidence>
<sequence length="349" mass="37845">MFFASIKGQLVAIIDHMIDIQTINQIISDSLRPIASILEDDTVTEIMVTADGCVWVERKGAIALTDICISEADRSVALTTVGKANGGAGVDMTPGTEQAVVSTSVGGLRFAGALKGVDSRGTTITIRKHLEPEMRPTLDQLVQWDMLTVEQGELLTDLIINQKKNCVFAGPTSGGKTTLANAILMGLPKNERIGLIEDAREMALRVENKECMLATPQTGLTAKVLIQHAMRSRFDRLILSETRGDDTYDLLRALSSGHNGSVTTLHASSALGALSTLEMLFQMSLPSGVQMSPAAAQRYITSCINLIVFCERRYVKDGDVHKSVRRVAEIALVHGVENGEYKIDYLLTK</sequence>
<dbReference type="CDD" id="cd01130">
    <property type="entry name" value="VirB11-like_ATPase"/>
    <property type="match status" value="1"/>
</dbReference>
<name>A0A1H9NFN0_9BURK</name>